<protein>
    <recommendedName>
        <fullName evidence="6">MPN domain-containing protein</fullName>
    </recommendedName>
</protein>
<dbReference type="PROSITE" id="PS50249">
    <property type="entry name" value="MPN"/>
    <property type="match status" value="1"/>
</dbReference>
<dbReference type="Gene3D" id="3.40.140.10">
    <property type="entry name" value="Cytidine Deaminase, domain 2"/>
    <property type="match status" value="1"/>
</dbReference>
<keyword evidence="3" id="KW-0378">Hydrolase</keyword>
<dbReference type="PROSITE" id="PS01302">
    <property type="entry name" value="UPF0758"/>
    <property type="match status" value="1"/>
</dbReference>
<dbReference type="CDD" id="cd08071">
    <property type="entry name" value="MPN_DUF2466"/>
    <property type="match status" value="1"/>
</dbReference>
<gene>
    <name evidence="7" type="ORF">LCGC14_0040880</name>
</gene>
<dbReference type="NCBIfam" id="NF000642">
    <property type="entry name" value="PRK00024.1"/>
    <property type="match status" value="1"/>
</dbReference>
<dbReference type="GO" id="GO:0008237">
    <property type="term" value="F:metallopeptidase activity"/>
    <property type="evidence" value="ECO:0007669"/>
    <property type="project" value="UniProtKB-KW"/>
</dbReference>
<comment type="caution">
    <text evidence="7">The sequence shown here is derived from an EMBL/GenBank/DDBJ whole genome shotgun (WGS) entry which is preliminary data.</text>
</comment>
<dbReference type="Pfam" id="PF20582">
    <property type="entry name" value="UPF0758_N"/>
    <property type="match status" value="1"/>
</dbReference>
<dbReference type="SUPFAM" id="SSF47781">
    <property type="entry name" value="RuvA domain 2-like"/>
    <property type="match status" value="1"/>
</dbReference>
<accession>A0A0F9YVR7</accession>
<evidence type="ECO:0000256" key="4">
    <source>
        <dbReference type="ARBA" id="ARBA00022833"/>
    </source>
</evidence>
<reference evidence="7" key="1">
    <citation type="journal article" date="2015" name="Nature">
        <title>Complex archaea that bridge the gap between prokaryotes and eukaryotes.</title>
        <authorList>
            <person name="Spang A."/>
            <person name="Saw J.H."/>
            <person name="Jorgensen S.L."/>
            <person name="Zaremba-Niedzwiedzka K."/>
            <person name="Martijn J."/>
            <person name="Lind A.E."/>
            <person name="van Eijk R."/>
            <person name="Schleper C."/>
            <person name="Guy L."/>
            <person name="Ettema T.J."/>
        </authorList>
    </citation>
    <scope>NUCLEOTIDE SEQUENCE</scope>
</reference>
<dbReference type="InterPro" id="IPR020891">
    <property type="entry name" value="UPF0758_CS"/>
</dbReference>
<dbReference type="AlphaFoldDB" id="A0A0F9YVR7"/>
<dbReference type="NCBIfam" id="TIGR00608">
    <property type="entry name" value="radc"/>
    <property type="match status" value="1"/>
</dbReference>
<dbReference type="InterPro" id="IPR037518">
    <property type="entry name" value="MPN"/>
</dbReference>
<evidence type="ECO:0000256" key="5">
    <source>
        <dbReference type="ARBA" id="ARBA00023049"/>
    </source>
</evidence>
<dbReference type="PANTHER" id="PTHR30471:SF3">
    <property type="entry name" value="UPF0758 PROTEIN YEES-RELATED"/>
    <property type="match status" value="1"/>
</dbReference>
<evidence type="ECO:0000313" key="7">
    <source>
        <dbReference type="EMBL" id="KKO08969.1"/>
    </source>
</evidence>
<evidence type="ECO:0000256" key="2">
    <source>
        <dbReference type="ARBA" id="ARBA00022723"/>
    </source>
</evidence>
<dbReference type="InterPro" id="IPR025657">
    <property type="entry name" value="RadC_JAB"/>
</dbReference>
<name>A0A0F9YVR7_9ZZZZ</name>
<dbReference type="GO" id="GO:0046872">
    <property type="term" value="F:metal ion binding"/>
    <property type="evidence" value="ECO:0007669"/>
    <property type="project" value="UniProtKB-KW"/>
</dbReference>
<evidence type="ECO:0000256" key="1">
    <source>
        <dbReference type="ARBA" id="ARBA00022670"/>
    </source>
</evidence>
<feature type="domain" description="MPN" evidence="6">
    <location>
        <begin position="102"/>
        <end position="224"/>
    </location>
</feature>
<dbReference type="PANTHER" id="PTHR30471">
    <property type="entry name" value="DNA REPAIR PROTEIN RADC"/>
    <property type="match status" value="1"/>
</dbReference>
<keyword evidence="2" id="KW-0479">Metal-binding</keyword>
<keyword evidence="5" id="KW-0482">Metalloprotease</keyword>
<organism evidence="7">
    <name type="scientific">marine sediment metagenome</name>
    <dbReference type="NCBI Taxonomy" id="412755"/>
    <lineage>
        <taxon>unclassified sequences</taxon>
        <taxon>metagenomes</taxon>
        <taxon>ecological metagenomes</taxon>
    </lineage>
</organism>
<dbReference type="InterPro" id="IPR001405">
    <property type="entry name" value="UPF0758"/>
</dbReference>
<keyword evidence="4" id="KW-0862">Zinc</keyword>
<sequence length="224" mass="24880">MGIKDWPATERPREKLLQGGPASLSDAELLAVFLRTGIVGKNALDVARELLSDFGSLTRILSASIDEFCRRDGLGPGKYVQFQAVLELARRYMGERLAESDALTNSDLTRDYLRARMGDYQQEVFACLYLNNQHRVVAMEELFRGTIDGAAVYPREVVRRCLHNNAAAVIFAHNHPSGLAEPSQADIAITNRLKLALNTIDVRVLDHVVVGRMEVVSFAERGLL</sequence>
<dbReference type="SUPFAM" id="SSF102712">
    <property type="entry name" value="JAB1/MPN domain"/>
    <property type="match status" value="1"/>
</dbReference>
<dbReference type="EMBL" id="LAZR01000008">
    <property type="protein sequence ID" value="KKO08969.1"/>
    <property type="molecule type" value="Genomic_DNA"/>
</dbReference>
<dbReference type="InterPro" id="IPR046778">
    <property type="entry name" value="UPF0758_N"/>
</dbReference>
<dbReference type="Pfam" id="PF04002">
    <property type="entry name" value="RadC"/>
    <property type="match status" value="1"/>
</dbReference>
<evidence type="ECO:0000259" key="6">
    <source>
        <dbReference type="PROSITE" id="PS50249"/>
    </source>
</evidence>
<proteinExistence type="predicted"/>
<dbReference type="InterPro" id="IPR010994">
    <property type="entry name" value="RuvA_2-like"/>
</dbReference>
<dbReference type="GO" id="GO:0006508">
    <property type="term" value="P:proteolysis"/>
    <property type="evidence" value="ECO:0007669"/>
    <property type="project" value="UniProtKB-KW"/>
</dbReference>
<evidence type="ECO:0000256" key="3">
    <source>
        <dbReference type="ARBA" id="ARBA00022801"/>
    </source>
</evidence>
<keyword evidence="1" id="KW-0645">Protease</keyword>